<sequence length="287" mass="33129">MEKGLELIRSKNKKNKHWFNEECKEIMEKRKAIRKKWLTDKNNEEKNGDLITDEEKALEEWRRYFEELLSSSTHVIDENGEEIFQNVHPWVEKPTTEEVKNAIKSMKRRKAPGIDGINAEKLQEKKLIRLARICAEVSKTRVRVKGILSASFQVKTGVKRRYCLSPLLFNLALGKAINRVAEMETGLQIGRKVNILAYADDVVLIGENKEELRNMMKVLVKQIKEVGLEINIEKTKYLPISRCHHVGPRPRAIDMDGVILKKIEDFKYLGGLLNHGKVDSDKDAGRK</sequence>
<feature type="domain" description="Reverse transcriptase" evidence="1">
    <location>
        <begin position="1"/>
        <end position="273"/>
    </location>
</feature>
<comment type="caution">
    <text evidence="2">The sequence shown here is derived from an EMBL/GenBank/DDBJ whole genome shotgun (WGS) entry which is preliminary data.</text>
</comment>
<name>A0ABQ9IGA9_9NEOP</name>
<dbReference type="SUPFAM" id="SSF56672">
    <property type="entry name" value="DNA/RNA polymerases"/>
    <property type="match status" value="1"/>
</dbReference>
<dbReference type="InterPro" id="IPR043128">
    <property type="entry name" value="Rev_trsase/Diguanyl_cyclase"/>
</dbReference>
<organism evidence="2 3">
    <name type="scientific">Dryococelus australis</name>
    <dbReference type="NCBI Taxonomy" id="614101"/>
    <lineage>
        <taxon>Eukaryota</taxon>
        <taxon>Metazoa</taxon>
        <taxon>Ecdysozoa</taxon>
        <taxon>Arthropoda</taxon>
        <taxon>Hexapoda</taxon>
        <taxon>Insecta</taxon>
        <taxon>Pterygota</taxon>
        <taxon>Neoptera</taxon>
        <taxon>Polyneoptera</taxon>
        <taxon>Phasmatodea</taxon>
        <taxon>Verophasmatodea</taxon>
        <taxon>Anareolatae</taxon>
        <taxon>Phasmatidae</taxon>
        <taxon>Eurycanthinae</taxon>
        <taxon>Dryococelus</taxon>
    </lineage>
</organism>
<protein>
    <recommendedName>
        <fullName evidence="1">Reverse transcriptase domain-containing protein</fullName>
    </recommendedName>
</protein>
<evidence type="ECO:0000313" key="3">
    <source>
        <dbReference type="Proteomes" id="UP001159363"/>
    </source>
</evidence>
<dbReference type="PROSITE" id="PS50878">
    <property type="entry name" value="RT_POL"/>
    <property type="match status" value="1"/>
</dbReference>
<dbReference type="PANTHER" id="PTHR47027">
    <property type="entry name" value="REVERSE TRANSCRIPTASE DOMAIN-CONTAINING PROTEIN"/>
    <property type="match status" value="1"/>
</dbReference>
<evidence type="ECO:0000259" key="1">
    <source>
        <dbReference type="PROSITE" id="PS50878"/>
    </source>
</evidence>
<dbReference type="Proteomes" id="UP001159363">
    <property type="component" value="Chromosome 1"/>
</dbReference>
<dbReference type="Pfam" id="PF00078">
    <property type="entry name" value="RVT_1"/>
    <property type="match status" value="1"/>
</dbReference>
<dbReference type="PANTHER" id="PTHR47027:SF20">
    <property type="entry name" value="REVERSE TRANSCRIPTASE-LIKE PROTEIN WITH RNA-DIRECTED DNA POLYMERASE DOMAIN"/>
    <property type="match status" value="1"/>
</dbReference>
<dbReference type="InterPro" id="IPR000477">
    <property type="entry name" value="RT_dom"/>
</dbReference>
<proteinExistence type="predicted"/>
<keyword evidence="3" id="KW-1185">Reference proteome</keyword>
<dbReference type="InterPro" id="IPR043502">
    <property type="entry name" value="DNA/RNA_pol_sf"/>
</dbReference>
<dbReference type="Gene3D" id="3.30.70.270">
    <property type="match status" value="1"/>
</dbReference>
<evidence type="ECO:0000313" key="2">
    <source>
        <dbReference type="EMBL" id="KAJ8895269.1"/>
    </source>
</evidence>
<gene>
    <name evidence="2" type="ORF">PR048_000594</name>
</gene>
<accession>A0ABQ9IGA9</accession>
<reference evidence="2 3" key="1">
    <citation type="submission" date="2023-02" db="EMBL/GenBank/DDBJ databases">
        <title>LHISI_Scaffold_Assembly.</title>
        <authorList>
            <person name="Stuart O.P."/>
            <person name="Cleave R."/>
            <person name="Magrath M.J.L."/>
            <person name="Mikheyev A.S."/>
        </authorList>
    </citation>
    <scope>NUCLEOTIDE SEQUENCE [LARGE SCALE GENOMIC DNA]</scope>
    <source>
        <strain evidence="2">Daus_M_001</strain>
        <tissue evidence="2">Leg muscle</tissue>
    </source>
</reference>
<dbReference type="EMBL" id="JARBHB010000001">
    <property type="protein sequence ID" value="KAJ8895269.1"/>
    <property type="molecule type" value="Genomic_DNA"/>
</dbReference>